<name>A0A0D0DZX6_9AGAM</name>
<keyword evidence="2" id="KW-1185">Reference proteome</keyword>
<dbReference type="AlphaFoldDB" id="A0A0D0DZX6"/>
<dbReference type="EMBL" id="KN824991">
    <property type="protein sequence ID" value="KIK96341.1"/>
    <property type="molecule type" value="Genomic_DNA"/>
</dbReference>
<dbReference type="Proteomes" id="UP000054538">
    <property type="component" value="Unassembled WGS sequence"/>
</dbReference>
<gene>
    <name evidence="1" type="ORF">PAXRUDRAFT_313938</name>
</gene>
<evidence type="ECO:0000313" key="1">
    <source>
        <dbReference type="EMBL" id="KIK96341.1"/>
    </source>
</evidence>
<dbReference type="HOGENOM" id="CLU_2334244_0_0_1"/>
<sequence>MFAILSAKVPLNLPNGILAVGDDPIEPLSWFPDPLCRVGNLSHSTPSSWGAVTSLVALVSRRSSALQWIRGAALQIGTRENDVVVGRTNVYVVFYLFS</sequence>
<proteinExistence type="predicted"/>
<protein>
    <submittedName>
        <fullName evidence="1">Uncharacterized protein</fullName>
    </submittedName>
</protein>
<reference evidence="2" key="2">
    <citation type="submission" date="2015-01" db="EMBL/GenBank/DDBJ databases">
        <title>Evolutionary Origins and Diversification of the Mycorrhizal Mutualists.</title>
        <authorList>
            <consortium name="DOE Joint Genome Institute"/>
            <consortium name="Mycorrhizal Genomics Consortium"/>
            <person name="Kohler A."/>
            <person name="Kuo A."/>
            <person name="Nagy L.G."/>
            <person name="Floudas D."/>
            <person name="Copeland A."/>
            <person name="Barry K.W."/>
            <person name="Cichocki N."/>
            <person name="Veneault-Fourrey C."/>
            <person name="LaButti K."/>
            <person name="Lindquist E.A."/>
            <person name="Lipzen A."/>
            <person name="Lundell T."/>
            <person name="Morin E."/>
            <person name="Murat C."/>
            <person name="Riley R."/>
            <person name="Ohm R."/>
            <person name="Sun H."/>
            <person name="Tunlid A."/>
            <person name="Henrissat B."/>
            <person name="Grigoriev I.V."/>
            <person name="Hibbett D.S."/>
            <person name="Martin F."/>
        </authorList>
    </citation>
    <scope>NUCLEOTIDE SEQUENCE [LARGE SCALE GENOMIC DNA]</scope>
    <source>
        <strain evidence="2">Ve08.2h10</strain>
    </source>
</reference>
<dbReference type="InParanoid" id="A0A0D0DZX6"/>
<reference evidence="1 2" key="1">
    <citation type="submission" date="2014-04" db="EMBL/GenBank/DDBJ databases">
        <authorList>
            <consortium name="DOE Joint Genome Institute"/>
            <person name="Kuo A."/>
            <person name="Kohler A."/>
            <person name="Jargeat P."/>
            <person name="Nagy L.G."/>
            <person name="Floudas D."/>
            <person name="Copeland A."/>
            <person name="Barry K.W."/>
            <person name="Cichocki N."/>
            <person name="Veneault-Fourrey C."/>
            <person name="LaButti K."/>
            <person name="Lindquist E.A."/>
            <person name="Lipzen A."/>
            <person name="Lundell T."/>
            <person name="Morin E."/>
            <person name="Murat C."/>
            <person name="Sun H."/>
            <person name="Tunlid A."/>
            <person name="Henrissat B."/>
            <person name="Grigoriev I.V."/>
            <person name="Hibbett D.S."/>
            <person name="Martin F."/>
            <person name="Nordberg H.P."/>
            <person name="Cantor M.N."/>
            <person name="Hua S.X."/>
        </authorList>
    </citation>
    <scope>NUCLEOTIDE SEQUENCE [LARGE SCALE GENOMIC DNA]</scope>
    <source>
        <strain evidence="1 2">Ve08.2h10</strain>
    </source>
</reference>
<accession>A0A0D0DZX6</accession>
<organism evidence="1 2">
    <name type="scientific">Paxillus rubicundulus Ve08.2h10</name>
    <dbReference type="NCBI Taxonomy" id="930991"/>
    <lineage>
        <taxon>Eukaryota</taxon>
        <taxon>Fungi</taxon>
        <taxon>Dikarya</taxon>
        <taxon>Basidiomycota</taxon>
        <taxon>Agaricomycotina</taxon>
        <taxon>Agaricomycetes</taxon>
        <taxon>Agaricomycetidae</taxon>
        <taxon>Boletales</taxon>
        <taxon>Paxilineae</taxon>
        <taxon>Paxillaceae</taxon>
        <taxon>Paxillus</taxon>
    </lineage>
</organism>
<evidence type="ECO:0000313" key="2">
    <source>
        <dbReference type="Proteomes" id="UP000054538"/>
    </source>
</evidence>